<evidence type="ECO:0000259" key="7">
    <source>
        <dbReference type="Pfam" id="PF08801"/>
    </source>
</evidence>
<dbReference type="RefSeq" id="NP_001343633.1">
    <property type="nucleotide sequence ID" value="NM_001356908.4"/>
</dbReference>
<dbReference type="GO" id="GO:0009792">
    <property type="term" value="P:embryo development ending in birth or egg hatching"/>
    <property type="evidence" value="ECO:0000315"/>
    <property type="project" value="UniProtKB"/>
</dbReference>
<accession>Q95Y15</accession>
<feature type="domain" description="Nucleoporin Nup133/Nup155-like C-terminal" evidence="6">
    <location>
        <begin position="653"/>
        <end position="1207"/>
    </location>
</feature>
<dbReference type="FunFam" id="1.20.120.1880:FF:000009">
    <property type="entry name" value="Nuclear Pore complex Protein"/>
    <property type="match status" value="1"/>
</dbReference>
<dbReference type="Gene3D" id="1.20.58.1780">
    <property type="match status" value="1"/>
</dbReference>
<dbReference type="Bgee" id="WBGene00003794">
    <property type="expression patterns" value="Expressed in embryo and 4 other cell types or tissues"/>
</dbReference>
<dbReference type="SMR" id="Q95Y15"/>
<evidence type="ECO:0000313" key="8">
    <source>
        <dbReference type="EMBL" id="CCD66719.3"/>
    </source>
</evidence>
<dbReference type="EMBL" id="BX284604">
    <property type="protein sequence ID" value="CCD66719.3"/>
    <property type="molecule type" value="Genomic_DNA"/>
</dbReference>
<dbReference type="Gene3D" id="1.20.120.1880">
    <property type="entry name" value="Nucleoporin, helical C-terminal domain"/>
    <property type="match status" value="1"/>
</dbReference>
<dbReference type="GO" id="GO:0000972">
    <property type="term" value="P:transcription-dependent tethering of RNA polymerase II gene DNA at nuclear periphery"/>
    <property type="evidence" value="ECO:0000318"/>
    <property type="project" value="GO_Central"/>
</dbReference>
<dbReference type="HOGENOM" id="CLU_000429_0_1_1"/>
<dbReference type="GO" id="GO:0036228">
    <property type="term" value="P:protein localization to nuclear inner membrane"/>
    <property type="evidence" value="ECO:0000318"/>
    <property type="project" value="GO_Central"/>
</dbReference>
<evidence type="ECO:0000256" key="4">
    <source>
        <dbReference type="ARBA" id="ARBA00023242"/>
    </source>
</evidence>
<dbReference type="FunFam" id="1.25.40.440:FF:000001">
    <property type="entry name" value="Nuclear pore complex subunit"/>
    <property type="match status" value="1"/>
</dbReference>
<dbReference type="InterPro" id="IPR007187">
    <property type="entry name" value="Nucleoporin_Nup133/Nup155_C"/>
</dbReference>
<name>Q95Y15_CAEEL</name>
<dbReference type="WormBase" id="Y41D4B.19b">
    <property type="protein sequence ID" value="CE52059"/>
    <property type="gene ID" value="WBGene00003794"/>
    <property type="gene designation" value="npp-8"/>
</dbReference>
<comment type="subcellular location">
    <subcellularLocation>
        <location evidence="1">Nucleus</location>
    </subcellularLocation>
</comment>
<organism evidence="8 9">
    <name type="scientific">Caenorhabditis elegans</name>
    <dbReference type="NCBI Taxonomy" id="6239"/>
    <lineage>
        <taxon>Eukaryota</taxon>
        <taxon>Metazoa</taxon>
        <taxon>Ecdysozoa</taxon>
        <taxon>Nematoda</taxon>
        <taxon>Chromadorea</taxon>
        <taxon>Rhabditida</taxon>
        <taxon>Rhabditina</taxon>
        <taxon>Rhabditomorpha</taxon>
        <taxon>Rhabditoidea</taxon>
        <taxon>Rhabditidae</taxon>
        <taxon>Peloderinae</taxon>
        <taxon>Caenorhabditis</taxon>
    </lineage>
</organism>
<dbReference type="PeptideAtlas" id="Q95Y15"/>
<dbReference type="GO" id="GO:0006606">
    <property type="term" value="P:protein import into nucleus"/>
    <property type="evidence" value="ECO:0000318"/>
    <property type="project" value="GO_Central"/>
</dbReference>
<sequence>MSVSFMELGSADSAEAAANKVAHHVEQMMETSDFFDRLTQHGTTPVSGLGEKFYVKGAPEFVSTRRIPIPGELQMQMSNIHSEFSMGFFTQISRVWVVIDNNLYMWNYETNDDLAFFDSSDAAILKVSLVNIKPGVFEPEIQYGLVVGTISDICLYPVFDFVENGASSISIDSKRCFKIALDGATVNDISYTSNGRVFYTADDQLFEFVYEKQNGWFGSTNHKCRGVNQTASILGTLISLPFFGSSKEPLDQITIDKSRNIMYLLGRAGTVSVWDLGADGAACAKFLSVPISKIAHEAHILTQFGHDETSFHSITSIKALEASQSAALNLVATTAKGVRLYFSVSTGPQSTMAMFNNSGTPNERNRPQTSVRPQCLRVAHVRFAPGVTPASIYGDGPNGVSVVYADESICAMATANRNTIFAFSNFFYPSSQFFVESTTECDISGHVWEIETVSRCKVKSRPPPRHLVDRVHPHSYFRSQLESGNQKLLVCSNEGVFEFTHVNAVDALREALFDGGVEGNATLQLWQKLGSTEMLCLAFRILTSDAPIDERIRGKAEQILYSLKEAPEIVENEQQRMLDQSTTTSWSPNDSSMAEWRHRMKTPLLSSTPRTDGRNGNAGGAPPQAHFSSPFSPMLDMSMASGHHNGNMRMSPSRRHDALFYYFSRLVAPVWNDTICEVLNGKQLTITFEPESIQSLKEEIQKLARLMDDYRLVPMMEFNGYSSNMTDRLNHEATSLERHSLIGLRKLIDATLETLSLWLLAYEYNLTAISSGMNPQLLPNFSSRKLAHLVSDGSNLNAELIRAMIKYFLGDEAGTKILSESLRQLCPNLYSEDDACVTFAMEQLEAARKQGPGAARRRLVQSAVEMFKQSIGKVVLASTCQQLAESVEDYEPIVELCLLRAAKDDPKQLALLAYKHGRSGSDAEMLGAEKKREDCYRVITDVLDKLEDEATSEVPRDTAVNRDLMINAVLNSDDQLAHAAVFRWLLTKNKTNVILQSKSPFIEFFLVQEINAGRGQKYFDLLWRFYEKSGNYDKAARLLSKLAENDNWKMGLTQRCAYLSHAILCAQSCKDSTVTTNIDELRDRLDVANVQMRIKDALGCSASASARNQEFVRKLDGPILSLQELLLQYVVPFKLHKIKLSLLHCAGMYVEKHIFETWEDIIQDEFTTAQDEGTLCEQLSNTIGELFSVYRDTKYFPREFVIRRILEIGSGGVIGESVQQQRHILPPSFYPLLCKKINLSNCEFLRTASDEFRAGGDAWWTHNSRGQEYITKVVLKMARTVVRELENMPTAHSRRSTARDCLTHILPFIRRSCDVSASLSLQNLGTELTALQNRLSEFSN</sequence>
<dbReference type="Gene3D" id="1.25.40.440">
    <property type="entry name" value="Nucleoporin, helical domain, central subdomain"/>
    <property type="match status" value="1"/>
</dbReference>
<dbReference type="GO" id="GO:0017056">
    <property type="term" value="F:structural constituent of nuclear pore"/>
    <property type="evidence" value="ECO:0000318"/>
    <property type="project" value="GO_Central"/>
</dbReference>
<dbReference type="Proteomes" id="UP000001940">
    <property type="component" value="Chromosome IV"/>
</dbReference>
<dbReference type="UCSC" id="Y41D4B.19b">
    <property type="organism name" value="c. elegans"/>
</dbReference>
<keyword evidence="3" id="KW-0813">Transport</keyword>
<dbReference type="ExpressionAtlas" id="Q95Y15">
    <property type="expression patterns" value="baseline and differential"/>
</dbReference>
<dbReference type="AlphaFoldDB" id="Q95Y15"/>
<dbReference type="InterPro" id="IPR042537">
    <property type="entry name" value="Nucleoporin_Nup155_C_2"/>
</dbReference>
<evidence type="ECO:0000259" key="6">
    <source>
        <dbReference type="Pfam" id="PF03177"/>
    </source>
</evidence>
<dbReference type="GO" id="GO:0044611">
    <property type="term" value="C:nuclear pore inner ring"/>
    <property type="evidence" value="ECO:0000318"/>
    <property type="project" value="GO_Central"/>
</dbReference>
<dbReference type="InterPro" id="IPR014908">
    <property type="entry name" value="Nucleoporin_Nup133/Nup155_N"/>
</dbReference>
<reference evidence="8 9" key="1">
    <citation type="journal article" date="1998" name="Science">
        <title>Genome sequence of the nematode C. elegans: a platform for investigating biology.</title>
        <authorList>
            <consortium name="The C. elegans sequencing consortium"/>
            <person name="Sulson J.E."/>
            <person name="Waterston R."/>
        </authorList>
    </citation>
    <scope>NUCLEOTIDE SEQUENCE [LARGE SCALE GENOMIC DNA]</scope>
    <source>
        <strain evidence="8 9">Bristol N2</strain>
    </source>
</reference>
<evidence type="ECO:0000256" key="1">
    <source>
        <dbReference type="ARBA" id="ARBA00004123"/>
    </source>
</evidence>
<dbReference type="IntAct" id="Q95Y15">
    <property type="interactions" value="1"/>
</dbReference>
<dbReference type="FunCoup" id="Q95Y15">
    <property type="interactions" value="3187"/>
</dbReference>
<evidence type="ECO:0000313" key="10">
    <source>
        <dbReference type="WormBase" id="Y41D4B.19b"/>
    </source>
</evidence>
<protein>
    <submittedName>
        <fullName evidence="8">Nucleoporin_N domain-containing protein</fullName>
    </submittedName>
</protein>
<comment type="similarity">
    <text evidence="2">Belongs to the non-repetitive/WGA-negative nucleoporin family.</text>
</comment>
<dbReference type="CTD" id="176966"/>
<dbReference type="Pfam" id="PF03177">
    <property type="entry name" value="Nucleoporin_C"/>
    <property type="match status" value="1"/>
</dbReference>
<evidence type="ECO:0000256" key="3">
    <source>
        <dbReference type="ARBA" id="ARBA00022448"/>
    </source>
</evidence>
<gene>
    <name evidence="8 10" type="primary">npp-8</name>
    <name evidence="8" type="ORF">CELE_Y41D4B.19</name>
    <name evidence="10" type="ORF">Y41D4B.19</name>
</gene>
<dbReference type="AGR" id="WB:WBGene00003794"/>
<dbReference type="InParanoid" id="Q95Y15"/>
<feature type="domain" description="Nucleoporin Nup133/Nup155-like N-terminal" evidence="7">
    <location>
        <begin position="60"/>
        <end position="451"/>
    </location>
</feature>
<dbReference type="eggNOG" id="KOG1900">
    <property type="taxonomic scope" value="Eukaryota"/>
</dbReference>
<keyword evidence="4" id="KW-0539">Nucleus</keyword>
<dbReference type="OrthoDB" id="338970at2759"/>
<dbReference type="STRING" id="6239.Y41D4B.19b.1"/>
<keyword evidence="11" id="KW-1267">Proteomics identification</keyword>
<keyword evidence="9" id="KW-1185">Reference proteome</keyword>
<dbReference type="Gene3D" id="1.25.40.450">
    <property type="entry name" value="Nucleoporin, helical domain, N-terminal subdomain"/>
    <property type="match status" value="1"/>
</dbReference>
<evidence type="ECO:0000256" key="5">
    <source>
        <dbReference type="SAM" id="MobiDB-lite"/>
    </source>
</evidence>
<evidence type="ECO:0007829" key="11">
    <source>
        <dbReference type="PeptideAtlas" id="Q95Y15"/>
    </source>
</evidence>
<dbReference type="InterPro" id="IPR042538">
    <property type="entry name" value="Nucleoporin_Nup155_C_3"/>
</dbReference>
<feature type="region of interest" description="Disordered" evidence="5">
    <location>
        <begin position="601"/>
        <end position="640"/>
    </location>
</feature>
<dbReference type="PaxDb" id="6239-Y41D4B.19b"/>
<dbReference type="Pfam" id="PF08801">
    <property type="entry name" value="Nucleoporin_N"/>
    <property type="match status" value="1"/>
</dbReference>
<dbReference type="GO" id="GO:0005643">
    <property type="term" value="C:nuclear pore"/>
    <property type="evidence" value="ECO:0000314"/>
    <property type="project" value="UniProtKB"/>
</dbReference>
<dbReference type="GO" id="GO:0006405">
    <property type="term" value="P:RNA export from nucleus"/>
    <property type="evidence" value="ECO:0000318"/>
    <property type="project" value="GO_Central"/>
</dbReference>
<proteinExistence type="evidence at protein level"/>
<evidence type="ECO:0000313" key="9">
    <source>
        <dbReference type="Proteomes" id="UP000001940"/>
    </source>
</evidence>
<evidence type="ECO:0000256" key="2">
    <source>
        <dbReference type="ARBA" id="ARBA00007373"/>
    </source>
</evidence>
<dbReference type="FunFam" id="1.25.40.450:FF:000007">
    <property type="entry name" value="Nuclear Pore complex Protein"/>
    <property type="match status" value="1"/>
</dbReference>
<dbReference type="PANTHER" id="PTHR10350:SF6">
    <property type="entry name" value="NUCLEAR PORE COMPLEX PROTEIN NUP155"/>
    <property type="match status" value="1"/>
</dbReference>
<dbReference type="InterPro" id="IPR004870">
    <property type="entry name" value="Nucleoporin_Nup155"/>
</dbReference>
<dbReference type="InterPro" id="IPR042533">
    <property type="entry name" value="Nucleoporin_Nup155_C_1"/>
</dbReference>
<dbReference type="GO" id="GO:0006997">
    <property type="term" value="P:nucleus organization"/>
    <property type="evidence" value="ECO:0000315"/>
    <property type="project" value="UniProtKB"/>
</dbReference>
<dbReference type="GeneID" id="176966"/>
<dbReference type="PANTHER" id="PTHR10350">
    <property type="entry name" value="NUCLEAR PORE COMPLEX PROTEIN NUP155"/>
    <property type="match status" value="1"/>
</dbReference>